<organism evidence="2 3">
    <name type="scientific">Streptomyces lasiicapitis</name>
    <dbReference type="NCBI Taxonomy" id="1923961"/>
    <lineage>
        <taxon>Bacteria</taxon>
        <taxon>Bacillati</taxon>
        <taxon>Actinomycetota</taxon>
        <taxon>Actinomycetes</taxon>
        <taxon>Kitasatosporales</taxon>
        <taxon>Streptomycetaceae</taxon>
        <taxon>Streptomyces</taxon>
    </lineage>
</organism>
<gene>
    <name evidence="2" type="ORF">GCM10012286_13260</name>
</gene>
<reference evidence="3" key="1">
    <citation type="journal article" date="2019" name="Int. J. Syst. Evol. Microbiol.">
        <title>The Global Catalogue of Microorganisms (GCM) 10K type strain sequencing project: providing services to taxonomists for standard genome sequencing and annotation.</title>
        <authorList>
            <consortium name="The Broad Institute Genomics Platform"/>
            <consortium name="The Broad Institute Genome Sequencing Center for Infectious Disease"/>
            <person name="Wu L."/>
            <person name="Ma J."/>
        </authorList>
    </citation>
    <scope>NUCLEOTIDE SEQUENCE [LARGE SCALE GENOMIC DNA]</scope>
    <source>
        <strain evidence="3">CGMCC 4.7349</strain>
    </source>
</reference>
<evidence type="ECO:0000313" key="2">
    <source>
        <dbReference type="EMBL" id="GGO38347.1"/>
    </source>
</evidence>
<dbReference type="Proteomes" id="UP000656881">
    <property type="component" value="Unassembled WGS sequence"/>
</dbReference>
<accession>A0ABQ2LKH8</accession>
<protein>
    <submittedName>
        <fullName evidence="2">Uncharacterized protein</fullName>
    </submittedName>
</protein>
<feature type="region of interest" description="Disordered" evidence="1">
    <location>
        <begin position="95"/>
        <end position="114"/>
    </location>
</feature>
<keyword evidence="3" id="KW-1185">Reference proteome</keyword>
<dbReference type="EMBL" id="BMNG01000003">
    <property type="protein sequence ID" value="GGO38347.1"/>
    <property type="molecule type" value="Genomic_DNA"/>
</dbReference>
<proteinExistence type="predicted"/>
<evidence type="ECO:0000313" key="3">
    <source>
        <dbReference type="Proteomes" id="UP000656881"/>
    </source>
</evidence>
<name>A0ABQ2LKH8_9ACTN</name>
<sequence length="126" mass="13817">MACPGAACHNLAELPGVSGMGPGTPLWHGYLFATLSDQPRHPVQRAPSRRSWLVPGTLAGDRTQGSQHYSIRATRVDRHAAELLMGEGSWRQPVPRDVRSDVASFTKKPEPEPFASDIRPFLTYLA</sequence>
<evidence type="ECO:0000256" key="1">
    <source>
        <dbReference type="SAM" id="MobiDB-lite"/>
    </source>
</evidence>
<comment type="caution">
    <text evidence="2">The sequence shown here is derived from an EMBL/GenBank/DDBJ whole genome shotgun (WGS) entry which is preliminary data.</text>
</comment>